<dbReference type="AlphaFoldDB" id="A0A2S7N258"/>
<reference evidence="1 2" key="1">
    <citation type="submission" date="2017-12" db="EMBL/GenBank/DDBJ databases">
        <title>Taxonomic description and draft genome of Pradoshia cofamensis Gen. nov., sp. nov., a thermotolerant bacillale isolated from anterior gut of earthworm Eisenia fetida.</title>
        <authorList>
            <person name="Saha T."/>
            <person name="Chakraborty R."/>
        </authorList>
    </citation>
    <scope>NUCLEOTIDE SEQUENCE [LARGE SCALE GENOMIC DNA]</scope>
    <source>
        <strain evidence="1 2">EAG3</strain>
    </source>
</reference>
<evidence type="ECO:0000313" key="1">
    <source>
        <dbReference type="EMBL" id="PQD96077.1"/>
    </source>
</evidence>
<sequence length="61" mass="7066">MGFGVNLYFYGGLDYTLLGFEKKKAKNQENPSILYKGADFGFFSKNIVRQVARLFFNILYL</sequence>
<evidence type="ECO:0000313" key="2">
    <source>
        <dbReference type="Proteomes" id="UP000239663"/>
    </source>
</evidence>
<dbReference type="EMBL" id="PKOZ01000002">
    <property type="protein sequence ID" value="PQD96077.1"/>
    <property type="molecule type" value="Genomic_DNA"/>
</dbReference>
<dbReference type="Proteomes" id="UP000239663">
    <property type="component" value="Unassembled WGS sequence"/>
</dbReference>
<accession>A0A2S7N258</accession>
<gene>
    <name evidence="1" type="ORF">CYL18_05610</name>
</gene>
<proteinExistence type="predicted"/>
<comment type="caution">
    <text evidence="1">The sequence shown here is derived from an EMBL/GenBank/DDBJ whole genome shotgun (WGS) entry which is preliminary data.</text>
</comment>
<keyword evidence="2" id="KW-1185">Reference proteome</keyword>
<organism evidence="1 2">
    <name type="scientific">Pradoshia eiseniae</name>
    <dbReference type="NCBI Taxonomy" id="2064768"/>
    <lineage>
        <taxon>Bacteria</taxon>
        <taxon>Bacillati</taxon>
        <taxon>Bacillota</taxon>
        <taxon>Bacilli</taxon>
        <taxon>Bacillales</taxon>
        <taxon>Bacillaceae</taxon>
        <taxon>Pradoshia</taxon>
    </lineage>
</organism>
<name>A0A2S7N258_9BACI</name>
<protein>
    <submittedName>
        <fullName evidence="1">Uncharacterized protein</fullName>
    </submittedName>
</protein>